<dbReference type="SUPFAM" id="SSF88697">
    <property type="entry name" value="PUA domain-like"/>
    <property type="match status" value="1"/>
</dbReference>
<dbReference type="Gene3D" id="2.30.130.40">
    <property type="entry name" value="LON domain-like"/>
    <property type="match status" value="1"/>
</dbReference>
<evidence type="ECO:0000259" key="1">
    <source>
        <dbReference type="PROSITE" id="PS51787"/>
    </source>
</evidence>
<proteinExistence type="predicted"/>
<comment type="caution">
    <text evidence="2">The sequence shown here is derived from an EMBL/GenBank/DDBJ whole genome shotgun (WGS) entry which is preliminary data.</text>
</comment>
<protein>
    <submittedName>
        <fullName evidence="2">LON peptidase substrate-binding domain-containing protein</fullName>
    </submittedName>
</protein>
<feature type="domain" description="Lon N-terminal" evidence="1">
    <location>
        <begin position="10"/>
        <end position="211"/>
    </location>
</feature>
<dbReference type="PROSITE" id="PS51787">
    <property type="entry name" value="LON_N"/>
    <property type="match status" value="1"/>
</dbReference>
<organism evidence="2 3">
    <name type="scientific">Rhodococcus olei</name>
    <dbReference type="NCBI Taxonomy" id="2161675"/>
    <lineage>
        <taxon>Bacteria</taxon>
        <taxon>Bacillati</taxon>
        <taxon>Actinomycetota</taxon>
        <taxon>Actinomycetes</taxon>
        <taxon>Mycobacteriales</taxon>
        <taxon>Nocardiaceae</taxon>
        <taxon>Rhodococcus</taxon>
    </lineage>
</organism>
<dbReference type="PANTHER" id="PTHR46732:SF8">
    <property type="entry name" value="ATP-DEPENDENT PROTEASE LA (LON) DOMAIN PROTEIN"/>
    <property type="match status" value="1"/>
</dbReference>
<accession>A0ABP8P4Q5</accession>
<evidence type="ECO:0000313" key="3">
    <source>
        <dbReference type="Proteomes" id="UP001501183"/>
    </source>
</evidence>
<keyword evidence="3" id="KW-1185">Reference proteome</keyword>
<dbReference type="EMBL" id="BAABFB010000043">
    <property type="protein sequence ID" value="GAA4479866.1"/>
    <property type="molecule type" value="Genomic_DNA"/>
</dbReference>
<sequence>MSVGWDEDRAPVLPMFPLGTALLPGETLPLQVFEPRYLTMVDHCTATPDRMRFGVVLIARGHEVGGGDERTDVGTVARIVSGRPVAGGRVLLGCVGEARLRVDDWLPDDPYPRARVRPWPDEYSHPDAADVATLTDRVGELTDLAAAFARTRGMPPPRFPDWESLPGDAGARAFALAAALPLGAIDRLRVLSAPGPAERVPALADALADVVAALRFRLADPGGADRDDAARET</sequence>
<name>A0ABP8P4Q5_9NOCA</name>
<dbReference type="Proteomes" id="UP001501183">
    <property type="component" value="Unassembled WGS sequence"/>
</dbReference>
<dbReference type="SMART" id="SM00464">
    <property type="entry name" value="LON"/>
    <property type="match status" value="1"/>
</dbReference>
<dbReference type="Pfam" id="PF02190">
    <property type="entry name" value="LON_substr_bdg"/>
    <property type="match status" value="1"/>
</dbReference>
<dbReference type="InterPro" id="IPR003111">
    <property type="entry name" value="Lon_prtase_N"/>
</dbReference>
<dbReference type="InterPro" id="IPR046336">
    <property type="entry name" value="Lon_prtase_N_sf"/>
</dbReference>
<gene>
    <name evidence="2" type="ORF">GCM10023094_25560</name>
</gene>
<reference evidence="3" key="1">
    <citation type="journal article" date="2019" name="Int. J. Syst. Evol. Microbiol.">
        <title>The Global Catalogue of Microorganisms (GCM) 10K type strain sequencing project: providing services to taxonomists for standard genome sequencing and annotation.</title>
        <authorList>
            <consortium name="The Broad Institute Genomics Platform"/>
            <consortium name="The Broad Institute Genome Sequencing Center for Infectious Disease"/>
            <person name="Wu L."/>
            <person name="Ma J."/>
        </authorList>
    </citation>
    <scope>NUCLEOTIDE SEQUENCE [LARGE SCALE GENOMIC DNA]</scope>
    <source>
        <strain evidence="3">JCM 32206</strain>
    </source>
</reference>
<dbReference type="PANTHER" id="PTHR46732">
    <property type="entry name" value="ATP-DEPENDENT PROTEASE LA (LON) DOMAIN PROTEIN"/>
    <property type="match status" value="1"/>
</dbReference>
<dbReference type="InterPro" id="IPR015947">
    <property type="entry name" value="PUA-like_sf"/>
</dbReference>
<evidence type="ECO:0000313" key="2">
    <source>
        <dbReference type="EMBL" id="GAA4479866.1"/>
    </source>
</evidence>